<sequence>MIEHFSLEDVSRKADALVSRMESEFGKPDLVVAIANGGLYVGDLIAKATDAKLKWISIGKDLDLGNLYKNKSLPHQMARVVHGYRFLTRAPKIKDISEMPESAELILLIDDTVHTGRTFQLAYAALKEKFPDALIVTAAINSVRGKGVDIVLHDRKRIWFPWSKHSPEYAEYRKRLAELGLADIKDDA</sequence>
<proteinExistence type="predicted"/>
<evidence type="ECO:0000313" key="2">
    <source>
        <dbReference type="EMBL" id="OGG57748.1"/>
    </source>
</evidence>
<feature type="domain" description="Phosphoribosyltransferase" evidence="1">
    <location>
        <begin position="15"/>
        <end position="135"/>
    </location>
</feature>
<dbReference type="EMBL" id="MFLA01000045">
    <property type="protein sequence ID" value="OGG57748.1"/>
    <property type="molecule type" value="Genomic_DNA"/>
</dbReference>
<evidence type="ECO:0000313" key="3">
    <source>
        <dbReference type="Proteomes" id="UP000176377"/>
    </source>
</evidence>
<dbReference type="Proteomes" id="UP000176377">
    <property type="component" value="Unassembled WGS sequence"/>
</dbReference>
<dbReference type="Pfam" id="PF00156">
    <property type="entry name" value="Pribosyltran"/>
    <property type="match status" value="1"/>
</dbReference>
<organism evidence="2 3">
    <name type="scientific">Candidatus Kaiserbacteria bacterium RIFCSPHIGHO2_01_FULL_56_24</name>
    <dbReference type="NCBI Taxonomy" id="1798487"/>
    <lineage>
        <taxon>Bacteria</taxon>
        <taxon>Candidatus Kaiseribacteriota</taxon>
    </lineage>
</organism>
<name>A0A1F6D8J2_9BACT</name>
<dbReference type="SUPFAM" id="SSF53271">
    <property type="entry name" value="PRTase-like"/>
    <property type="match status" value="1"/>
</dbReference>
<gene>
    <name evidence="2" type="ORF">A2765_04935</name>
</gene>
<accession>A0A1F6D8J2</accession>
<dbReference type="InterPro" id="IPR029057">
    <property type="entry name" value="PRTase-like"/>
</dbReference>
<evidence type="ECO:0000259" key="1">
    <source>
        <dbReference type="Pfam" id="PF00156"/>
    </source>
</evidence>
<dbReference type="AlphaFoldDB" id="A0A1F6D8J2"/>
<dbReference type="CDD" id="cd06223">
    <property type="entry name" value="PRTases_typeI"/>
    <property type="match status" value="1"/>
</dbReference>
<protein>
    <recommendedName>
        <fullName evidence="1">Phosphoribosyltransferase domain-containing protein</fullName>
    </recommendedName>
</protein>
<reference evidence="2 3" key="1">
    <citation type="journal article" date="2016" name="Nat. Commun.">
        <title>Thousands of microbial genomes shed light on interconnected biogeochemical processes in an aquifer system.</title>
        <authorList>
            <person name="Anantharaman K."/>
            <person name="Brown C.T."/>
            <person name="Hug L.A."/>
            <person name="Sharon I."/>
            <person name="Castelle C.J."/>
            <person name="Probst A.J."/>
            <person name="Thomas B.C."/>
            <person name="Singh A."/>
            <person name="Wilkins M.J."/>
            <person name="Karaoz U."/>
            <person name="Brodie E.L."/>
            <person name="Williams K.H."/>
            <person name="Hubbard S.S."/>
            <person name="Banfield J.F."/>
        </authorList>
    </citation>
    <scope>NUCLEOTIDE SEQUENCE [LARGE SCALE GENOMIC DNA]</scope>
</reference>
<dbReference type="InterPro" id="IPR000836">
    <property type="entry name" value="PRTase_dom"/>
</dbReference>
<dbReference type="Gene3D" id="3.40.50.2020">
    <property type="match status" value="1"/>
</dbReference>
<comment type="caution">
    <text evidence="2">The sequence shown here is derived from an EMBL/GenBank/DDBJ whole genome shotgun (WGS) entry which is preliminary data.</text>
</comment>